<evidence type="ECO:0000256" key="6">
    <source>
        <dbReference type="ARBA" id="ARBA00022989"/>
    </source>
</evidence>
<keyword evidence="6 10" id="KW-1133">Transmembrane helix</keyword>
<dbReference type="PANTHER" id="PTHR21137:SF35">
    <property type="entry name" value="ODORANT RECEPTOR 19A-RELATED"/>
    <property type="match status" value="1"/>
</dbReference>
<evidence type="ECO:0000256" key="5">
    <source>
        <dbReference type="ARBA" id="ARBA00022725"/>
    </source>
</evidence>
<gene>
    <name evidence="11" type="ORF">Zmor_007610</name>
</gene>
<dbReference type="GO" id="GO:0005549">
    <property type="term" value="F:odorant binding"/>
    <property type="evidence" value="ECO:0007669"/>
    <property type="project" value="InterPro"/>
</dbReference>
<dbReference type="Proteomes" id="UP001168821">
    <property type="component" value="Unassembled WGS sequence"/>
</dbReference>
<feature type="transmembrane region" description="Helical" evidence="10">
    <location>
        <begin position="130"/>
        <end position="152"/>
    </location>
</feature>
<evidence type="ECO:0000256" key="8">
    <source>
        <dbReference type="ARBA" id="ARBA00023170"/>
    </source>
</evidence>
<dbReference type="Pfam" id="PF02949">
    <property type="entry name" value="7tm_6"/>
    <property type="match status" value="1"/>
</dbReference>
<evidence type="ECO:0000256" key="3">
    <source>
        <dbReference type="ARBA" id="ARBA00022606"/>
    </source>
</evidence>
<keyword evidence="9" id="KW-0807">Transducer</keyword>
<keyword evidence="12" id="KW-1185">Reference proteome</keyword>
<keyword evidence="3" id="KW-0716">Sensory transduction</keyword>
<accession>A0AA38J2B3</accession>
<dbReference type="EMBL" id="JALNTZ010000002">
    <property type="protein sequence ID" value="KAJ3663314.1"/>
    <property type="molecule type" value="Genomic_DNA"/>
</dbReference>
<feature type="transmembrane region" description="Helical" evidence="10">
    <location>
        <begin position="258"/>
        <end position="279"/>
    </location>
</feature>
<evidence type="ECO:0000256" key="7">
    <source>
        <dbReference type="ARBA" id="ARBA00023136"/>
    </source>
</evidence>
<keyword evidence="8" id="KW-0675">Receptor</keyword>
<evidence type="ECO:0000313" key="11">
    <source>
        <dbReference type="EMBL" id="KAJ3663314.1"/>
    </source>
</evidence>
<keyword evidence="2" id="KW-1003">Cell membrane</keyword>
<name>A0AA38J2B3_9CUCU</name>
<dbReference type="GO" id="GO:0005886">
    <property type="term" value="C:plasma membrane"/>
    <property type="evidence" value="ECO:0007669"/>
    <property type="project" value="UniProtKB-SubCell"/>
</dbReference>
<evidence type="ECO:0000256" key="2">
    <source>
        <dbReference type="ARBA" id="ARBA00022475"/>
    </source>
</evidence>
<dbReference type="InterPro" id="IPR004117">
    <property type="entry name" value="7tm6_olfct_rcpt"/>
</dbReference>
<dbReference type="GO" id="GO:0004984">
    <property type="term" value="F:olfactory receptor activity"/>
    <property type="evidence" value="ECO:0007669"/>
    <property type="project" value="InterPro"/>
</dbReference>
<evidence type="ECO:0000256" key="10">
    <source>
        <dbReference type="SAM" id="Phobius"/>
    </source>
</evidence>
<feature type="transmembrane region" description="Helical" evidence="10">
    <location>
        <begin position="40"/>
        <end position="65"/>
    </location>
</feature>
<evidence type="ECO:0000256" key="9">
    <source>
        <dbReference type="ARBA" id="ARBA00023224"/>
    </source>
</evidence>
<feature type="transmembrane region" description="Helical" evidence="10">
    <location>
        <begin position="291"/>
        <end position="311"/>
    </location>
</feature>
<keyword evidence="5" id="KW-0552">Olfaction</keyword>
<comment type="subcellular location">
    <subcellularLocation>
        <location evidence="1">Cell membrane</location>
        <topology evidence="1">Multi-pass membrane protein</topology>
    </subcellularLocation>
</comment>
<dbReference type="GO" id="GO:0007165">
    <property type="term" value="P:signal transduction"/>
    <property type="evidence" value="ECO:0007669"/>
    <property type="project" value="UniProtKB-KW"/>
</dbReference>
<comment type="caution">
    <text evidence="11">The sequence shown here is derived from an EMBL/GenBank/DDBJ whole genome shotgun (WGS) entry which is preliminary data.</text>
</comment>
<evidence type="ECO:0000256" key="1">
    <source>
        <dbReference type="ARBA" id="ARBA00004651"/>
    </source>
</evidence>
<dbReference type="PANTHER" id="PTHR21137">
    <property type="entry name" value="ODORANT RECEPTOR"/>
    <property type="match status" value="1"/>
</dbReference>
<sequence>MFPVQHFDWQATIKINIYMLQLVGLWPKGAKRYKPDCYQFYATTYTLLLMSSNSFFQIINVFFVYQDLEALANTIFITCTAVMVAVKMYFFIQKVGLLKELMDILGTDLFQPISEKQVELVKPDLKFWKIFYVGYWFVVGTTVLFWCLFPFLNNSVKDKQLPFMAWYPYNAKVSPWYEFTYFYQVATFGYVTPVGTNMDTLMAALMMYIGAQCDILCDKLRNLKILATESDTNVNGVIIHCVQHHRQIIHFAEIFNKFLNMIILGQFCTSTTVITLTMFQLSLVDPWSEEGFSHLFYVSAVTSQIFLYCWFGNQVEVKVST</sequence>
<evidence type="ECO:0008006" key="13">
    <source>
        <dbReference type="Google" id="ProtNLM"/>
    </source>
</evidence>
<proteinExistence type="predicted"/>
<evidence type="ECO:0000256" key="4">
    <source>
        <dbReference type="ARBA" id="ARBA00022692"/>
    </source>
</evidence>
<dbReference type="AlphaFoldDB" id="A0AA38J2B3"/>
<protein>
    <recommendedName>
        <fullName evidence="13">7tm 6 domain containing protein</fullName>
    </recommendedName>
</protein>
<reference evidence="11" key="1">
    <citation type="journal article" date="2023" name="G3 (Bethesda)">
        <title>Whole genome assemblies of Zophobas morio and Tenebrio molitor.</title>
        <authorList>
            <person name="Kaur S."/>
            <person name="Stinson S.A."/>
            <person name="diCenzo G.C."/>
        </authorList>
    </citation>
    <scope>NUCLEOTIDE SEQUENCE</scope>
    <source>
        <strain evidence="11">QUZm001</strain>
    </source>
</reference>
<feature type="transmembrane region" description="Helical" evidence="10">
    <location>
        <begin position="71"/>
        <end position="92"/>
    </location>
</feature>
<keyword evidence="4 10" id="KW-0812">Transmembrane</keyword>
<organism evidence="11 12">
    <name type="scientific">Zophobas morio</name>
    <dbReference type="NCBI Taxonomy" id="2755281"/>
    <lineage>
        <taxon>Eukaryota</taxon>
        <taxon>Metazoa</taxon>
        <taxon>Ecdysozoa</taxon>
        <taxon>Arthropoda</taxon>
        <taxon>Hexapoda</taxon>
        <taxon>Insecta</taxon>
        <taxon>Pterygota</taxon>
        <taxon>Neoptera</taxon>
        <taxon>Endopterygota</taxon>
        <taxon>Coleoptera</taxon>
        <taxon>Polyphaga</taxon>
        <taxon>Cucujiformia</taxon>
        <taxon>Tenebrionidae</taxon>
        <taxon>Zophobas</taxon>
    </lineage>
</organism>
<evidence type="ECO:0000313" key="12">
    <source>
        <dbReference type="Proteomes" id="UP001168821"/>
    </source>
</evidence>
<keyword evidence="7 10" id="KW-0472">Membrane</keyword>